<organism evidence="3 4">
    <name type="scientific">Trichormus variabilis N2B</name>
    <dbReference type="NCBI Taxonomy" id="2681315"/>
    <lineage>
        <taxon>Bacteria</taxon>
        <taxon>Bacillati</taxon>
        <taxon>Cyanobacteriota</taxon>
        <taxon>Cyanophyceae</taxon>
        <taxon>Nostocales</taxon>
        <taxon>Nostocaceae</taxon>
        <taxon>Trichormus</taxon>
    </lineage>
</organism>
<evidence type="ECO:0000259" key="2">
    <source>
        <dbReference type="Pfam" id="PF02698"/>
    </source>
</evidence>
<dbReference type="EMBL" id="JACKZP010000016">
    <property type="protein sequence ID" value="MBC1301557.1"/>
    <property type="molecule type" value="Genomic_DNA"/>
</dbReference>
<dbReference type="PANTHER" id="PTHR30336">
    <property type="entry name" value="INNER MEMBRANE PROTEIN, PROBABLE PERMEASE"/>
    <property type="match status" value="1"/>
</dbReference>
<gene>
    <name evidence="3" type="ORF">GNE12_06460</name>
</gene>
<evidence type="ECO:0000313" key="4">
    <source>
        <dbReference type="Proteomes" id="UP000570851"/>
    </source>
</evidence>
<keyword evidence="4" id="KW-1185">Reference proteome</keyword>
<name>A0ABR6S5B6_ANAVA</name>
<dbReference type="Pfam" id="PF02698">
    <property type="entry name" value="DUF218"/>
    <property type="match status" value="1"/>
</dbReference>
<evidence type="ECO:0000256" key="1">
    <source>
        <dbReference type="SAM" id="Phobius"/>
    </source>
</evidence>
<feature type="domain" description="DUF218" evidence="2">
    <location>
        <begin position="59"/>
        <end position="204"/>
    </location>
</feature>
<sequence length="215" mass="24252">MVRCLCSTLDITNFMLNNVPKKWLFWILITIISALLFAISSTAISIYSYGNSSYNNKADAAIVLGAAVWGEEPSPVFRERINHAINLYKNGAISKIIFTGGVGEINEPAEAIVGKHYATARGVKTADIITETQSRTTYQNLKNAIEVVDTNEKFTKFLIISDPLHLKRAVLMARNLGIDAYPSPTPTTRYRSFNSQMEFLIRETYFYFIYLVFKI</sequence>
<keyword evidence="1" id="KW-0472">Membrane</keyword>
<dbReference type="Gene3D" id="3.40.50.620">
    <property type="entry name" value="HUPs"/>
    <property type="match status" value="1"/>
</dbReference>
<proteinExistence type="predicted"/>
<accession>A0ABR6S5B6</accession>
<protein>
    <submittedName>
        <fullName evidence="3">YdcF family protein</fullName>
    </submittedName>
</protein>
<reference evidence="3 4" key="1">
    <citation type="submission" date="2019-11" db="EMBL/GenBank/DDBJ databases">
        <title>Comparison of genomes from free-living endosymbiotic cyanobacteria isolated from Azolla.</title>
        <authorList>
            <person name="Thiel T."/>
            <person name="Pratte B."/>
        </authorList>
    </citation>
    <scope>NUCLEOTIDE SEQUENCE [LARGE SCALE GENOMIC DNA]</scope>
    <source>
        <strain evidence="3 4">N2B</strain>
    </source>
</reference>
<dbReference type="Proteomes" id="UP000570851">
    <property type="component" value="Unassembled WGS sequence"/>
</dbReference>
<dbReference type="InterPro" id="IPR014729">
    <property type="entry name" value="Rossmann-like_a/b/a_fold"/>
</dbReference>
<dbReference type="InterPro" id="IPR051599">
    <property type="entry name" value="Cell_Envelope_Assoc"/>
</dbReference>
<dbReference type="PANTHER" id="PTHR30336:SF20">
    <property type="entry name" value="DUF218 DOMAIN-CONTAINING PROTEIN"/>
    <property type="match status" value="1"/>
</dbReference>
<feature type="transmembrane region" description="Helical" evidence="1">
    <location>
        <begin position="23"/>
        <end position="47"/>
    </location>
</feature>
<keyword evidence="1" id="KW-0812">Transmembrane</keyword>
<dbReference type="InterPro" id="IPR003848">
    <property type="entry name" value="DUF218"/>
</dbReference>
<evidence type="ECO:0000313" key="3">
    <source>
        <dbReference type="EMBL" id="MBC1301557.1"/>
    </source>
</evidence>
<comment type="caution">
    <text evidence="3">The sequence shown here is derived from an EMBL/GenBank/DDBJ whole genome shotgun (WGS) entry which is preliminary data.</text>
</comment>
<keyword evidence="1" id="KW-1133">Transmembrane helix</keyword>
<dbReference type="CDD" id="cd06259">
    <property type="entry name" value="YdcF-like"/>
    <property type="match status" value="1"/>
</dbReference>